<protein>
    <recommendedName>
        <fullName evidence="1">Fucosyltransferase C-terminal domain-containing protein</fullName>
    </recommendedName>
</protein>
<keyword evidence="3" id="KW-1185">Reference proteome</keyword>
<accession>A0A2S0MRM5</accession>
<dbReference type="InterPro" id="IPR055270">
    <property type="entry name" value="Glyco_tran_10_C"/>
</dbReference>
<dbReference type="Pfam" id="PF00852">
    <property type="entry name" value="Glyco_transf_10"/>
    <property type="match status" value="1"/>
</dbReference>
<dbReference type="RefSeq" id="WP_106472790.1">
    <property type="nucleotide sequence ID" value="NZ_CP027665.1"/>
</dbReference>
<dbReference type="Gene3D" id="3.40.50.11660">
    <property type="entry name" value="Glycosyl transferase family 10, C-terminal domain"/>
    <property type="match status" value="1"/>
</dbReference>
<reference evidence="3" key="1">
    <citation type="submission" date="2018-03" db="EMBL/GenBank/DDBJ databases">
        <title>Genomic analysis of the strain SH-1 isolated from shrimp intestine.</title>
        <authorList>
            <person name="Kim Y.-S."/>
            <person name="Kim S.-E."/>
            <person name="Kim K.-H."/>
        </authorList>
    </citation>
    <scope>NUCLEOTIDE SEQUENCE [LARGE SCALE GENOMIC DNA]</scope>
    <source>
        <strain evidence="3">SH-1</strain>
    </source>
</reference>
<evidence type="ECO:0000313" key="3">
    <source>
        <dbReference type="Proteomes" id="UP000237655"/>
    </source>
</evidence>
<gene>
    <name evidence="2" type="ORF">C6Y53_12800</name>
</gene>
<dbReference type="AlphaFoldDB" id="A0A2S0MRM5"/>
<dbReference type="InterPro" id="IPR038577">
    <property type="entry name" value="GT10-like_C_sf"/>
</dbReference>
<dbReference type="KEGG" id="thas:C6Y53_12800"/>
<dbReference type="Proteomes" id="UP000237655">
    <property type="component" value="Chromosome"/>
</dbReference>
<sequence length="287" mass="32172">MAEAPAIAVLPYGSRLGGDLPHQPLDRLNWPLGRPARLDGGCVGDMGRDDHLIVYPRTAMHVQPRWGCPAHVSMMVVEPNIMHGRHLRLLRLTHRRFFRVFSYDREFLGRIPNGIFLPYGTTWVPDWRDLDLTKTAHMSLIASAKRDHPGHKLRHDMVAMVQAEALDVAVMGRGYTPFETKADGLAPFRFSVVIENVRQQNYFSEKLIDALLCDTVPIYWGCPNIGDFIDPAAMVICTTGNEMRNAIRSLGADDFDRILPALRAAKETAATYCDVEARAARALRASL</sequence>
<name>A0A2S0MRM5_9RHOB</name>
<feature type="domain" description="Fucosyltransferase C-terminal" evidence="1">
    <location>
        <begin position="151"/>
        <end position="234"/>
    </location>
</feature>
<evidence type="ECO:0000313" key="2">
    <source>
        <dbReference type="EMBL" id="AVO38477.1"/>
    </source>
</evidence>
<organism evidence="2 3">
    <name type="scientific">Pukyongiella litopenaei</name>
    <dbReference type="NCBI Taxonomy" id="2605946"/>
    <lineage>
        <taxon>Bacteria</taxon>
        <taxon>Pseudomonadati</taxon>
        <taxon>Pseudomonadota</taxon>
        <taxon>Alphaproteobacteria</taxon>
        <taxon>Rhodobacterales</taxon>
        <taxon>Paracoccaceae</taxon>
        <taxon>Pukyongiella</taxon>
    </lineage>
</organism>
<proteinExistence type="predicted"/>
<dbReference type="EMBL" id="CP027665">
    <property type="protein sequence ID" value="AVO38477.1"/>
    <property type="molecule type" value="Genomic_DNA"/>
</dbReference>
<evidence type="ECO:0000259" key="1">
    <source>
        <dbReference type="Pfam" id="PF00852"/>
    </source>
</evidence>
<dbReference type="SUPFAM" id="SSF53756">
    <property type="entry name" value="UDP-Glycosyltransferase/glycogen phosphorylase"/>
    <property type="match status" value="1"/>
</dbReference>